<keyword evidence="5 11" id="KW-0479">Metal-binding</keyword>
<comment type="pathway">
    <text evidence="11">Amino-acid biosynthesis; L-methionine biosynthesis via salvage pathway; L-methionine from S-methyl-5-thio-alpha-D-ribose 1-phosphate: step 5/6.</text>
</comment>
<evidence type="ECO:0000256" key="5">
    <source>
        <dbReference type="ARBA" id="ARBA00022723"/>
    </source>
</evidence>
<evidence type="ECO:0000256" key="4">
    <source>
        <dbReference type="ARBA" id="ARBA00022605"/>
    </source>
</evidence>
<evidence type="ECO:0000256" key="9">
    <source>
        <dbReference type="ARBA" id="ARBA00023167"/>
    </source>
</evidence>
<evidence type="ECO:0000256" key="6">
    <source>
        <dbReference type="ARBA" id="ARBA00022964"/>
    </source>
</evidence>
<dbReference type="HAMAP" id="MF_03154">
    <property type="entry name" value="Salvage_MtnD_euk"/>
    <property type="match status" value="1"/>
</dbReference>
<evidence type="ECO:0000256" key="12">
    <source>
        <dbReference type="SAM" id="MobiDB-lite"/>
    </source>
</evidence>
<dbReference type="Pfam" id="PF03079">
    <property type="entry name" value="ARD"/>
    <property type="match status" value="1"/>
</dbReference>
<dbReference type="InterPro" id="IPR014710">
    <property type="entry name" value="RmlC-like_jellyroll"/>
</dbReference>
<dbReference type="EMBL" id="JATAAI010000011">
    <property type="protein sequence ID" value="KAK1742163.1"/>
    <property type="molecule type" value="Genomic_DNA"/>
</dbReference>
<reference evidence="13" key="1">
    <citation type="submission" date="2023-06" db="EMBL/GenBank/DDBJ databases">
        <title>Survivors Of The Sea: Transcriptome response of Skeletonema marinoi to long-term dormancy.</title>
        <authorList>
            <person name="Pinder M.I.M."/>
            <person name="Kourtchenko O."/>
            <person name="Robertson E.K."/>
            <person name="Larsson T."/>
            <person name="Maumus F."/>
            <person name="Osuna-Cruz C.M."/>
            <person name="Vancaester E."/>
            <person name="Stenow R."/>
            <person name="Vandepoele K."/>
            <person name="Ploug H."/>
            <person name="Bruchert V."/>
            <person name="Godhe A."/>
            <person name="Topel M."/>
        </authorList>
    </citation>
    <scope>NUCLEOTIDE SEQUENCE</scope>
    <source>
        <strain evidence="13">R05AC</strain>
    </source>
</reference>
<evidence type="ECO:0000256" key="1">
    <source>
        <dbReference type="ARBA" id="ARBA00000428"/>
    </source>
</evidence>
<proteinExistence type="inferred from homology"/>
<dbReference type="GO" id="GO:0005634">
    <property type="term" value="C:nucleus"/>
    <property type="evidence" value="ECO:0007669"/>
    <property type="project" value="UniProtKB-SubCell"/>
</dbReference>
<dbReference type="PANTHER" id="PTHR23418">
    <property type="entry name" value="ACIREDUCTONE DIOXYGENASE"/>
    <property type="match status" value="1"/>
</dbReference>
<dbReference type="GO" id="GO:0010308">
    <property type="term" value="F:acireductone dioxygenase (Ni2+-requiring) activity"/>
    <property type="evidence" value="ECO:0007669"/>
    <property type="project" value="UniProtKB-UniRule"/>
</dbReference>
<sequence length="228" mass="26413">MAEETKQTDETTPSPTTKKQKTMVEQSPDSEWPAAWLMPDGDCENQKAKNMREPNVPVTVAELKDIGICYWKLDASAYDYPAISVPWDPKDAVDPKLAQIRDDRGYSYADIITVHPEKLPSYDDKVKAFFEEHIHDAEEIRYILGGSGFFDVRNKKDEWVRVHIKAGDLMTLPEGIYHRFTVDEDDCIHAMRLFIGQPVWTPFNRPCEEHESRKKYVEGFLEEKKTEE</sequence>
<name>A0AAD8Y9J5_9STRA</name>
<evidence type="ECO:0000313" key="13">
    <source>
        <dbReference type="EMBL" id="KAK1742163.1"/>
    </source>
</evidence>
<feature type="binding site" evidence="11">
    <location>
        <position position="178"/>
    </location>
    <ligand>
        <name>Ni(2+)</name>
        <dbReference type="ChEBI" id="CHEBI:49786"/>
        <note>for nickel-dependent acireductone dioxygenase activity</note>
    </ligand>
</feature>
<evidence type="ECO:0000313" key="14">
    <source>
        <dbReference type="Proteomes" id="UP001224775"/>
    </source>
</evidence>
<feature type="binding site" evidence="11">
    <location>
        <position position="139"/>
    </location>
    <ligand>
        <name>Fe(2+)</name>
        <dbReference type="ChEBI" id="CHEBI:29033"/>
        <note>for iron-dependent acireductone dioxygenase activity</note>
    </ligand>
</feature>
<evidence type="ECO:0000256" key="7">
    <source>
        <dbReference type="ARBA" id="ARBA00023002"/>
    </source>
</evidence>
<keyword evidence="10 11" id="KW-0539">Nucleus</keyword>
<dbReference type="EC" id="1.13.11.53" evidence="11"/>
<keyword evidence="9 11" id="KW-0486">Methionine biosynthesis</keyword>
<dbReference type="InterPro" id="IPR027496">
    <property type="entry name" value="ARD_euk"/>
</dbReference>
<feature type="region of interest" description="Disordered" evidence="12">
    <location>
        <begin position="1"/>
        <end position="34"/>
    </location>
</feature>
<feature type="binding site" evidence="11">
    <location>
        <position position="135"/>
    </location>
    <ligand>
        <name>Ni(2+)</name>
        <dbReference type="ChEBI" id="CHEBI:49786"/>
        <note>for nickel-dependent acireductone dioxygenase activity</note>
    </ligand>
</feature>
<dbReference type="PANTHER" id="PTHR23418:SF0">
    <property type="entry name" value="ACIREDUCTONE DIOXYGENASE"/>
    <property type="match status" value="1"/>
</dbReference>
<evidence type="ECO:0000256" key="10">
    <source>
        <dbReference type="ARBA" id="ARBA00023242"/>
    </source>
</evidence>
<dbReference type="GO" id="GO:0016151">
    <property type="term" value="F:nickel cation binding"/>
    <property type="evidence" value="ECO:0007669"/>
    <property type="project" value="UniProtKB-UniRule"/>
</dbReference>
<comment type="caution">
    <text evidence="13">The sequence shown here is derived from an EMBL/GenBank/DDBJ whole genome shotgun (WGS) entry which is preliminary data.</text>
</comment>
<comment type="subcellular location">
    <subcellularLocation>
        <location evidence="11">Cytoplasm</location>
    </subcellularLocation>
    <subcellularLocation>
        <location evidence="11">Nucleus</location>
    </subcellularLocation>
</comment>
<dbReference type="EC" id="1.13.11.54" evidence="11"/>
<dbReference type="GO" id="GO:0005506">
    <property type="term" value="F:iron ion binding"/>
    <property type="evidence" value="ECO:0007669"/>
    <property type="project" value="UniProtKB-UniRule"/>
</dbReference>
<protein>
    <recommendedName>
        <fullName evidence="11">Acireductone dioxygenase</fullName>
    </recommendedName>
    <alternativeName>
        <fullName evidence="11">Acireductone dioxygenase (Fe(2+)-requiring)</fullName>
        <shortName evidence="11">ARD'</shortName>
        <shortName evidence="11">Fe-ARD</shortName>
        <ecNumber evidence="11">1.13.11.54</ecNumber>
    </alternativeName>
    <alternativeName>
        <fullName evidence="11">Acireductone dioxygenase (Ni(2+)-requiring)</fullName>
        <shortName evidence="11">ARD</shortName>
        <shortName evidence="11">Ni-ARD</shortName>
        <ecNumber evidence="11">1.13.11.53</ecNumber>
    </alternativeName>
</protein>
<keyword evidence="8 11" id="KW-0408">Iron</keyword>
<dbReference type="FunFam" id="2.60.120.10:FF:000099">
    <property type="entry name" value="1,2-dihydroxy-3-keto-5-methylthiopentene dioxygenase"/>
    <property type="match status" value="1"/>
</dbReference>
<dbReference type="GO" id="GO:0010309">
    <property type="term" value="F:acireductone dioxygenase [iron(II)-requiring] activity"/>
    <property type="evidence" value="ECO:0007669"/>
    <property type="project" value="UniProtKB-UniRule"/>
</dbReference>
<feature type="binding site" evidence="11">
    <location>
        <position position="139"/>
    </location>
    <ligand>
        <name>Ni(2+)</name>
        <dbReference type="ChEBI" id="CHEBI:49786"/>
        <note>for nickel-dependent acireductone dioxygenase activity</note>
    </ligand>
</feature>
<feature type="binding site" evidence="11">
    <location>
        <position position="133"/>
    </location>
    <ligand>
        <name>Ni(2+)</name>
        <dbReference type="ChEBI" id="CHEBI:49786"/>
        <note>for nickel-dependent acireductone dioxygenase activity</note>
    </ligand>
</feature>
<keyword evidence="6 11" id="KW-0223">Dioxygenase</keyword>
<dbReference type="Proteomes" id="UP001224775">
    <property type="component" value="Unassembled WGS sequence"/>
</dbReference>
<evidence type="ECO:0000256" key="3">
    <source>
        <dbReference type="ARBA" id="ARBA00022596"/>
    </source>
</evidence>
<gene>
    <name evidence="13" type="ORF">QTG54_006728</name>
</gene>
<dbReference type="CDD" id="cd02232">
    <property type="entry name" value="cupin_ARD"/>
    <property type="match status" value="1"/>
</dbReference>
<comment type="function">
    <text evidence="11">Catalyzes 2 different reactions between oxygen and the acireductone 1,2-dihydroxy-3-keto-5-methylthiopentene (DHK-MTPene) depending upon the metal bound in the active site. Fe-containing acireductone dioxygenase (Fe-ARD) produces formate and 2-keto-4-methylthiobutyrate (KMTB), the alpha-ketoacid precursor of methionine in the methionine recycle pathway. Ni-containing acireductone dioxygenase (Ni-ARD) produces methylthiopropionate, carbon monoxide and formate, and does not lie on the methionine recycle pathway.</text>
</comment>
<dbReference type="AlphaFoldDB" id="A0AAD8Y9J5"/>
<comment type="similarity">
    <text evidence="11">Belongs to the acireductone dioxygenase (ARD) family.</text>
</comment>
<evidence type="ECO:0000256" key="2">
    <source>
        <dbReference type="ARBA" id="ARBA00022490"/>
    </source>
</evidence>
<accession>A0AAD8Y9J5</accession>
<feature type="binding site" evidence="11">
    <location>
        <position position="135"/>
    </location>
    <ligand>
        <name>Fe(2+)</name>
        <dbReference type="ChEBI" id="CHEBI:29033"/>
        <note>for iron-dependent acireductone dioxygenase activity</note>
    </ligand>
</feature>
<keyword evidence="2 11" id="KW-0963">Cytoplasm</keyword>
<organism evidence="13 14">
    <name type="scientific">Skeletonema marinoi</name>
    <dbReference type="NCBI Taxonomy" id="267567"/>
    <lineage>
        <taxon>Eukaryota</taxon>
        <taxon>Sar</taxon>
        <taxon>Stramenopiles</taxon>
        <taxon>Ochrophyta</taxon>
        <taxon>Bacillariophyta</taxon>
        <taxon>Coscinodiscophyceae</taxon>
        <taxon>Thalassiosirophycidae</taxon>
        <taxon>Thalassiosirales</taxon>
        <taxon>Skeletonemataceae</taxon>
        <taxon>Skeletonema</taxon>
        <taxon>Skeletonema marinoi-dohrnii complex</taxon>
    </lineage>
</organism>
<dbReference type="InterPro" id="IPR011051">
    <property type="entry name" value="RmlC_Cupin_sf"/>
</dbReference>
<evidence type="ECO:0000256" key="8">
    <source>
        <dbReference type="ARBA" id="ARBA00023004"/>
    </source>
</evidence>
<comment type="cofactor">
    <cofactor evidence="11">
        <name>Fe(2+)</name>
        <dbReference type="ChEBI" id="CHEBI:29033"/>
    </cofactor>
    <cofactor evidence="11">
        <name>Ni(2+)</name>
        <dbReference type="ChEBI" id="CHEBI:49786"/>
    </cofactor>
    <text evidence="11">Binds either 1 Fe or Ni cation per monomer. Iron-binding promotes an acireductone dioxygenase reaction producing 2-keto-4-methylthiobutyrate, while nickel-binding promotes an acireductone dioxygenase reaction producing 3-(methylsulfanyl)propanoate.</text>
</comment>
<keyword evidence="4 11" id="KW-0028">Amino-acid biosynthesis</keyword>
<comment type="catalytic activity">
    <reaction evidence="1 11">
        <text>1,2-dihydroxy-5-(methylsulfanyl)pent-1-en-3-one + O2 = 4-methylsulfanyl-2-oxobutanoate + formate + 2 H(+)</text>
        <dbReference type="Rhea" id="RHEA:24504"/>
        <dbReference type="ChEBI" id="CHEBI:15378"/>
        <dbReference type="ChEBI" id="CHEBI:15379"/>
        <dbReference type="ChEBI" id="CHEBI:15740"/>
        <dbReference type="ChEBI" id="CHEBI:16723"/>
        <dbReference type="ChEBI" id="CHEBI:49252"/>
        <dbReference type="EC" id="1.13.11.54"/>
    </reaction>
</comment>
<keyword evidence="7 11" id="KW-0560">Oxidoreductase</keyword>
<keyword evidence="14" id="KW-1185">Reference proteome</keyword>
<dbReference type="GO" id="GO:0005737">
    <property type="term" value="C:cytoplasm"/>
    <property type="evidence" value="ECO:0007669"/>
    <property type="project" value="UniProtKB-SubCell"/>
</dbReference>
<feature type="binding site" evidence="11">
    <location>
        <position position="133"/>
    </location>
    <ligand>
        <name>Fe(2+)</name>
        <dbReference type="ChEBI" id="CHEBI:29033"/>
        <note>for iron-dependent acireductone dioxygenase activity</note>
    </ligand>
</feature>
<keyword evidence="3 11" id="KW-0533">Nickel</keyword>
<dbReference type="InterPro" id="IPR004313">
    <property type="entry name" value="ARD"/>
</dbReference>
<comment type="catalytic activity">
    <reaction evidence="11">
        <text>1,2-dihydroxy-5-(methylsulfanyl)pent-1-en-3-one + O2 = 3-(methylsulfanyl)propanoate + CO + formate + 2 H(+)</text>
        <dbReference type="Rhea" id="RHEA:14161"/>
        <dbReference type="ChEBI" id="CHEBI:15378"/>
        <dbReference type="ChEBI" id="CHEBI:15379"/>
        <dbReference type="ChEBI" id="CHEBI:15740"/>
        <dbReference type="ChEBI" id="CHEBI:17245"/>
        <dbReference type="ChEBI" id="CHEBI:49016"/>
        <dbReference type="ChEBI" id="CHEBI:49252"/>
        <dbReference type="EC" id="1.13.11.53"/>
    </reaction>
</comment>
<evidence type="ECO:0000256" key="11">
    <source>
        <dbReference type="HAMAP-Rule" id="MF_03154"/>
    </source>
</evidence>
<feature type="binding site" evidence="11">
    <location>
        <position position="178"/>
    </location>
    <ligand>
        <name>Fe(2+)</name>
        <dbReference type="ChEBI" id="CHEBI:29033"/>
        <note>for iron-dependent acireductone dioxygenase activity</note>
    </ligand>
</feature>
<dbReference type="SUPFAM" id="SSF51182">
    <property type="entry name" value="RmlC-like cupins"/>
    <property type="match status" value="1"/>
</dbReference>
<dbReference type="Gene3D" id="2.60.120.10">
    <property type="entry name" value="Jelly Rolls"/>
    <property type="match status" value="1"/>
</dbReference>
<dbReference type="GO" id="GO:0019509">
    <property type="term" value="P:L-methionine salvage from methylthioadenosine"/>
    <property type="evidence" value="ECO:0007669"/>
    <property type="project" value="UniProtKB-UniRule"/>
</dbReference>